<dbReference type="InterPro" id="IPR003593">
    <property type="entry name" value="AAA+_ATPase"/>
</dbReference>
<keyword evidence="2" id="KW-0813">Transport</keyword>
<dbReference type="CDD" id="cd03214">
    <property type="entry name" value="ABC_Iron-Siderophores_B12_Hemin"/>
    <property type="match status" value="1"/>
</dbReference>
<dbReference type="EMBL" id="FUYA01000002">
    <property type="protein sequence ID" value="SKA67047.1"/>
    <property type="molecule type" value="Genomic_DNA"/>
</dbReference>
<feature type="domain" description="ABC transporter" evidence="5">
    <location>
        <begin position="3"/>
        <end position="236"/>
    </location>
</feature>
<dbReference type="PROSITE" id="PS00211">
    <property type="entry name" value="ABC_TRANSPORTER_1"/>
    <property type="match status" value="1"/>
</dbReference>
<dbReference type="Proteomes" id="UP000189733">
    <property type="component" value="Unassembled WGS sequence"/>
</dbReference>
<evidence type="ECO:0000256" key="4">
    <source>
        <dbReference type="ARBA" id="ARBA00022840"/>
    </source>
</evidence>
<dbReference type="InterPro" id="IPR003439">
    <property type="entry name" value="ABC_transporter-like_ATP-bd"/>
</dbReference>
<dbReference type="SMART" id="SM00382">
    <property type="entry name" value="AAA"/>
    <property type="match status" value="1"/>
</dbReference>
<accession>A0A1T4VQ26</accession>
<dbReference type="AlphaFoldDB" id="A0A1T4VQ26"/>
<evidence type="ECO:0000256" key="3">
    <source>
        <dbReference type="ARBA" id="ARBA00022741"/>
    </source>
</evidence>
<protein>
    <submittedName>
        <fullName evidence="6">Iron complex transport system ATP-binding protein</fullName>
    </submittedName>
</protein>
<gene>
    <name evidence="6" type="ORF">SAMN02745702_00748</name>
</gene>
<dbReference type="GO" id="GO:0016887">
    <property type="term" value="F:ATP hydrolysis activity"/>
    <property type="evidence" value="ECO:0007669"/>
    <property type="project" value="InterPro"/>
</dbReference>
<dbReference type="Pfam" id="PF00005">
    <property type="entry name" value="ABC_tran"/>
    <property type="match status" value="1"/>
</dbReference>
<sequence>MILSVSNLNFDYGAQRVLHQIRFALDHNEILAILGPNGSGKTTLLKNINSILTPSQGNVMVEGHEILSMKLQDVAKLIGYVPQKTDSARITVFDAVLLGRTPHMSWSLGSHDIDLVHNALRLTGLDALALRMTDQLSGGELQKVAIARAIVQEPKLMLLDEPTSALDLKSQINILNTLKGLVTAQHLAAVITLHDINAALRYADKLIFLKSGRIHKFCSATDISSQLVEDVYELPVDIVHVHGTPFVVPTAAM</sequence>
<dbReference type="STRING" id="1121442.SAMN02745702_00748"/>
<evidence type="ECO:0000256" key="2">
    <source>
        <dbReference type="ARBA" id="ARBA00022448"/>
    </source>
</evidence>
<dbReference type="RefSeq" id="WP_078684058.1">
    <property type="nucleotide sequence ID" value="NZ_FUYA01000002.1"/>
</dbReference>
<evidence type="ECO:0000259" key="5">
    <source>
        <dbReference type="PROSITE" id="PS50893"/>
    </source>
</evidence>
<comment type="similarity">
    <text evidence="1">Belongs to the ABC transporter superfamily.</text>
</comment>
<evidence type="ECO:0000256" key="1">
    <source>
        <dbReference type="ARBA" id="ARBA00005417"/>
    </source>
</evidence>
<reference evidence="6 7" key="1">
    <citation type="submission" date="2017-02" db="EMBL/GenBank/DDBJ databases">
        <authorList>
            <person name="Peterson S.W."/>
        </authorList>
    </citation>
    <scope>NUCLEOTIDE SEQUENCE [LARGE SCALE GENOMIC DNA]</scope>
    <source>
        <strain evidence="6 7">DSM 18034</strain>
    </source>
</reference>
<dbReference type="PANTHER" id="PTHR42734:SF6">
    <property type="entry name" value="MOLYBDATE IMPORT ATP-BINDING PROTEIN MOLC"/>
    <property type="match status" value="1"/>
</dbReference>
<keyword evidence="7" id="KW-1185">Reference proteome</keyword>
<keyword evidence="4 6" id="KW-0067">ATP-binding</keyword>
<dbReference type="SUPFAM" id="SSF52540">
    <property type="entry name" value="P-loop containing nucleoside triphosphate hydrolases"/>
    <property type="match status" value="1"/>
</dbReference>
<dbReference type="InterPro" id="IPR017871">
    <property type="entry name" value="ABC_transporter-like_CS"/>
</dbReference>
<dbReference type="FunFam" id="3.40.50.300:FF:000134">
    <property type="entry name" value="Iron-enterobactin ABC transporter ATP-binding protein"/>
    <property type="match status" value="1"/>
</dbReference>
<keyword evidence="3" id="KW-0547">Nucleotide-binding</keyword>
<organism evidence="6 7">
    <name type="scientific">Desulfobaculum bizertense DSM 18034</name>
    <dbReference type="NCBI Taxonomy" id="1121442"/>
    <lineage>
        <taxon>Bacteria</taxon>
        <taxon>Pseudomonadati</taxon>
        <taxon>Thermodesulfobacteriota</taxon>
        <taxon>Desulfovibrionia</taxon>
        <taxon>Desulfovibrionales</taxon>
        <taxon>Desulfovibrionaceae</taxon>
        <taxon>Desulfobaculum</taxon>
    </lineage>
</organism>
<proteinExistence type="inferred from homology"/>
<dbReference type="OrthoDB" id="9809450at2"/>
<name>A0A1T4VQ26_9BACT</name>
<dbReference type="PANTHER" id="PTHR42734">
    <property type="entry name" value="METAL TRANSPORT SYSTEM ATP-BINDING PROTEIN TM_0124-RELATED"/>
    <property type="match status" value="1"/>
</dbReference>
<evidence type="ECO:0000313" key="6">
    <source>
        <dbReference type="EMBL" id="SKA67047.1"/>
    </source>
</evidence>
<dbReference type="PROSITE" id="PS50893">
    <property type="entry name" value="ABC_TRANSPORTER_2"/>
    <property type="match status" value="1"/>
</dbReference>
<evidence type="ECO:0000313" key="7">
    <source>
        <dbReference type="Proteomes" id="UP000189733"/>
    </source>
</evidence>
<dbReference type="InterPro" id="IPR027417">
    <property type="entry name" value="P-loop_NTPase"/>
</dbReference>
<dbReference type="InterPro" id="IPR050153">
    <property type="entry name" value="Metal_Ion_Import_ABC"/>
</dbReference>
<dbReference type="Gene3D" id="3.40.50.300">
    <property type="entry name" value="P-loop containing nucleotide triphosphate hydrolases"/>
    <property type="match status" value="1"/>
</dbReference>
<dbReference type="GO" id="GO:0005524">
    <property type="term" value="F:ATP binding"/>
    <property type="evidence" value="ECO:0007669"/>
    <property type="project" value="UniProtKB-KW"/>
</dbReference>